<keyword evidence="2 5" id="KW-0378">Hydrolase</keyword>
<evidence type="ECO:0000256" key="2">
    <source>
        <dbReference type="ARBA" id="ARBA00022801"/>
    </source>
</evidence>
<feature type="transmembrane region" description="Helical" evidence="4">
    <location>
        <begin position="12"/>
        <end position="34"/>
    </location>
</feature>
<dbReference type="RefSeq" id="WP_062974745.1">
    <property type="nucleotide sequence ID" value="NZ_JAAXOS010000011.1"/>
</dbReference>
<dbReference type="InterPro" id="IPR012338">
    <property type="entry name" value="Beta-lactam/transpept-like"/>
</dbReference>
<sequence>MGGLAARRRRNRWIWISSAVVVLIVVAAVALLAVRPWTDEFRHGGLTIADPPAPVEPSPQVGPARSTHSAPSPAGIAAALAPVIANPDLGAFAGQVTDADSGIVLWSGDANRPMIPSSTAKILTSAAALLTLPGEHRVITKVVAGAAPNELVLVGGGDPTLTAQPDGKGYYPNGPRLSDLVTQIKSAGRAVDTIVVDISAYTGPTMAQGWDPVDIPEGSIAPIEPVMIDGGRLQPLVEYSPRTATPALDAGRRLATDLGLDPAKVRVGAAPAGAAEIASVRSAPLRDRLRDMMVHSDNVLAETIGREISTATGGEASFTGGATAVRAALSKAGFDLSGLDMHDSSGLSVDDRIPARLLDRVVASAAEPTGATAVKPAGTKAQPENDRVAATLAPMLDDLPVAGATGSLTSRYVARDRQGAGWVRAKTGTLSVSSALVGYVLDADGRVLTFALMSNDRPPEVSRPALDAIAGTLRNCGCS</sequence>
<dbReference type="GO" id="GO:0009002">
    <property type="term" value="F:serine-type D-Ala-D-Ala carboxypeptidase activity"/>
    <property type="evidence" value="ECO:0007669"/>
    <property type="project" value="UniProtKB-EC"/>
</dbReference>
<accession>A0A7X6L799</accession>
<dbReference type="EC" id="3.4.16.4" evidence="5"/>
<keyword evidence="4" id="KW-0812">Transmembrane</keyword>
<keyword evidence="4" id="KW-0472">Membrane</keyword>
<keyword evidence="5" id="KW-0121">Carboxypeptidase</keyword>
<keyword evidence="5" id="KW-0645">Protease</keyword>
<proteinExistence type="inferred from homology"/>
<keyword evidence="6" id="KW-1185">Reference proteome</keyword>
<protein>
    <submittedName>
        <fullName evidence="5">D-alanyl-D-alanine carboxypeptidase/D-alanyl-D-alanine-endopeptidase</fullName>
        <ecNumber evidence="5">3.4.16.4</ecNumber>
    </submittedName>
</protein>
<dbReference type="EMBL" id="JAAXOS010000011">
    <property type="protein sequence ID" value="NKY29163.1"/>
    <property type="molecule type" value="Genomic_DNA"/>
</dbReference>
<dbReference type="PANTHER" id="PTHR30023:SF0">
    <property type="entry name" value="PENICILLIN-SENSITIVE CARBOXYPEPTIDASE A"/>
    <property type="match status" value="1"/>
</dbReference>
<evidence type="ECO:0000256" key="3">
    <source>
        <dbReference type="SAM" id="MobiDB-lite"/>
    </source>
</evidence>
<dbReference type="Pfam" id="PF02113">
    <property type="entry name" value="Peptidase_S13"/>
    <property type="match status" value="3"/>
</dbReference>
<dbReference type="PRINTS" id="PR00922">
    <property type="entry name" value="DADACBPTASE3"/>
</dbReference>
<evidence type="ECO:0000256" key="1">
    <source>
        <dbReference type="ARBA" id="ARBA00006096"/>
    </source>
</evidence>
<gene>
    <name evidence="5" type="primary">dacB</name>
    <name evidence="5" type="ORF">HGB38_23515</name>
</gene>
<dbReference type="NCBIfam" id="TIGR00666">
    <property type="entry name" value="PBP4"/>
    <property type="match status" value="1"/>
</dbReference>
<reference evidence="5 6" key="1">
    <citation type="submission" date="2020-04" db="EMBL/GenBank/DDBJ databases">
        <title>MicrobeNet Type strains.</title>
        <authorList>
            <person name="Nicholson A.C."/>
        </authorList>
    </citation>
    <scope>NUCLEOTIDE SEQUENCE [LARGE SCALE GENOMIC DNA]</scope>
    <source>
        <strain evidence="5 6">DSM 44956</strain>
    </source>
</reference>
<dbReference type="AlphaFoldDB" id="A0A7X6L799"/>
<dbReference type="SUPFAM" id="SSF56601">
    <property type="entry name" value="beta-lactamase/transpeptidase-like"/>
    <property type="match status" value="1"/>
</dbReference>
<dbReference type="Gene3D" id="3.40.710.10">
    <property type="entry name" value="DD-peptidase/beta-lactamase superfamily"/>
    <property type="match status" value="2"/>
</dbReference>
<feature type="region of interest" description="Disordered" evidence="3">
    <location>
        <begin position="48"/>
        <end position="72"/>
    </location>
</feature>
<name>A0A7X6L799_9NOCA</name>
<keyword evidence="4" id="KW-1133">Transmembrane helix</keyword>
<organism evidence="5 6">
    <name type="scientific">Nocardia gamkensis</name>
    <dbReference type="NCBI Taxonomy" id="352869"/>
    <lineage>
        <taxon>Bacteria</taxon>
        <taxon>Bacillati</taxon>
        <taxon>Actinomycetota</taxon>
        <taxon>Actinomycetes</taxon>
        <taxon>Mycobacteriales</taxon>
        <taxon>Nocardiaceae</taxon>
        <taxon>Nocardia</taxon>
    </lineage>
</organism>
<comment type="caution">
    <text evidence="5">The sequence shown here is derived from an EMBL/GenBank/DDBJ whole genome shotgun (WGS) entry which is preliminary data.</text>
</comment>
<dbReference type="GO" id="GO:0000270">
    <property type="term" value="P:peptidoglycan metabolic process"/>
    <property type="evidence" value="ECO:0007669"/>
    <property type="project" value="TreeGrafter"/>
</dbReference>
<evidence type="ECO:0000313" key="5">
    <source>
        <dbReference type="EMBL" id="NKY29163.1"/>
    </source>
</evidence>
<dbReference type="InterPro" id="IPR000667">
    <property type="entry name" value="Peptidase_S13"/>
</dbReference>
<dbReference type="GO" id="GO:0006508">
    <property type="term" value="P:proteolysis"/>
    <property type="evidence" value="ECO:0007669"/>
    <property type="project" value="InterPro"/>
</dbReference>
<evidence type="ECO:0000313" key="6">
    <source>
        <dbReference type="Proteomes" id="UP000540698"/>
    </source>
</evidence>
<evidence type="ECO:0000256" key="4">
    <source>
        <dbReference type="SAM" id="Phobius"/>
    </source>
</evidence>
<dbReference type="PANTHER" id="PTHR30023">
    <property type="entry name" value="D-ALANYL-D-ALANINE CARBOXYPEPTIDASE"/>
    <property type="match status" value="1"/>
</dbReference>
<comment type="similarity">
    <text evidence="1">Belongs to the peptidase S13 family.</text>
</comment>
<dbReference type="Proteomes" id="UP000540698">
    <property type="component" value="Unassembled WGS sequence"/>
</dbReference>